<reference evidence="4" key="1">
    <citation type="submission" date="2022-10" db="EMBL/GenBank/DDBJ databases">
        <authorList>
            <person name="Byrne P K."/>
        </authorList>
    </citation>
    <scope>NUCLEOTIDE SEQUENCE</scope>
    <source>
        <strain evidence="4">ZP964</strain>
    </source>
</reference>
<evidence type="ECO:0000256" key="2">
    <source>
        <dbReference type="ARBA" id="ARBA00012176"/>
    </source>
</evidence>
<keyword evidence="3" id="KW-0472">Membrane</keyword>
<evidence type="ECO:0000256" key="1">
    <source>
        <dbReference type="ARBA" id="ARBA00006066"/>
    </source>
</evidence>
<organism evidence="4 5">
    <name type="scientific">Saccharomyces uvarum</name>
    <name type="common">Yeast</name>
    <name type="synonym">Saccharomyces bayanus var. uvarum</name>
    <dbReference type="NCBI Taxonomy" id="230603"/>
    <lineage>
        <taxon>Eukaryota</taxon>
        <taxon>Fungi</taxon>
        <taxon>Dikarya</taxon>
        <taxon>Ascomycota</taxon>
        <taxon>Saccharomycotina</taxon>
        <taxon>Saccharomycetes</taxon>
        <taxon>Saccharomycetales</taxon>
        <taxon>Saccharomycetaceae</taxon>
        <taxon>Saccharomyces</taxon>
    </lineage>
</organism>
<sequence>MSKRVKVCFSKLLFKITKLAIVLTVLYIYFTPTILSRNTDSLQHVFPHRNRNSQINLVIAHPDDEVMFFSPVISQLHAYFPDTVPFNILCLSKGDAEGLGETRAKELNDSAVLLLRNERPVSVQVVDFEDGMDEVWDIDSITSTLSQTIDVNNEKVSQIIVTFDSYGVSNHINHKSCHIAVEKFIDDYVRSKGKENAENAENAHITALYLRSYKNNFFLKYNFFIWEILKMLYRTVSPFGKSIQPLAPSTTTEKNGLLLMNTHSQYILAFAAMLNAHKSQVVWFRYGWWLLSRFVFVNEFDIFTY</sequence>
<proteinExistence type="inferred from homology"/>
<dbReference type="PANTHER" id="PTHR12993:SF11">
    <property type="entry name" value="N-ACETYLGLUCOSAMINYL-PHOSPHATIDYLINOSITOL DE-N-ACETYLASE"/>
    <property type="match status" value="1"/>
</dbReference>
<keyword evidence="3" id="KW-0812">Transmembrane</keyword>
<dbReference type="EMBL" id="OX365940">
    <property type="protein sequence ID" value="CAI4050368.1"/>
    <property type="molecule type" value="Genomic_DNA"/>
</dbReference>
<dbReference type="Proteomes" id="UP001162085">
    <property type="component" value="Chromosome 13"/>
</dbReference>
<evidence type="ECO:0000313" key="4">
    <source>
        <dbReference type="EMBL" id="CAI4050368.1"/>
    </source>
</evidence>
<gene>
    <name evidence="4" type="primary">SUVZ13G4120</name>
    <name evidence="4" type="ORF">SUVZ_13G4120</name>
</gene>
<dbReference type="Pfam" id="PF02585">
    <property type="entry name" value="PIG-L"/>
    <property type="match status" value="1"/>
</dbReference>
<dbReference type="EC" id="3.5.1.89" evidence="2"/>
<dbReference type="InterPro" id="IPR003737">
    <property type="entry name" value="GlcNAc_PI_deacetylase-related"/>
</dbReference>
<evidence type="ECO:0000313" key="5">
    <source>
        <dbReference type="Proteomes" id="UP001162085"/>
    </source>
</evidence>
<name>A0ABN8WPL6_SACUV</name>
<dbReference type="SUPFAM" id="SSF102588">
    <property type="entry name" value="LmbE-like"/>
    <property type="match status" value="1"/>
</dbReference>
<protein>
    <recommendedName>
        <fullName evidence="2">N-acetylglucosaminylphosphatidylinositol deacetylase</fullName>
        <ecNumber evidence="2">3.5.1.89</ecNumber>
    </recommendedName>
</protein>
<accession>A0ABN8WPL6</accession>
<dbReference type="PANTHER" id="PTHR12993">
    <property type="entry name" value="N-ACETYLGLUCOSAMINYL-PHOSPHATIDYLINOSITOL DE-N-ACETYLASE-RELATED"/>
    <property type="match status" value="1"/>
</dbReference>
<comment type="similarity">
    <text evidence="1">Belongs to the PIGL family.</text>
</comment>
<evidence type="ECO:0000256" key="3">
    <source>
        <dbReference type="SAM" id="Phobius"/>
    </source>
</evidence>
<dbReference type="InterPro" id="IPR024078">
    <property type="entry name" value="LmbE-like_dom_sf"/>
</dbReference>
<keyword evidence="5" id="KW-1185">Reference proteome</keyword>
<feature type="transmembrane region" description="Helical" evidence="3">
    <location>
        <begin position="12"/>
        <end position="30"/>
    </location>
</feature>
<dbReference type="Gene3D" id="3.40.50.10320">
    <property type="entry name" value="LmbE-like"/>
    <property type="match status" value="1"/>
</dbReference>
<keyword evidence="3" id="KW-1133">Transmembrane helix</keyword>